<name>A0A2X2HNC2_SHIDY</name>
<accession>A0A2X2HNC2</accession>
<evidence type="ECO:0000313" key="1">
    <source>
        <dbReference type="EMBL" id="SPZ69541.1"/>
    </source>
</evidence>
<dbReference type="AlphaFoldDB" id="A0A2X2HNC2"/>
<protein>
    <submittedName>
        <fullName evidence="1">IS600 ORF2</fullName>
    </submittedName>
</protein>
<evidence type="ECO:0000313" key="2">
    <source>
        <dbReference type="Proteomes" id="UP000251082"/>
    </source>
</evidence>
<dbReference type="Proteomes" id="UP000251082">
    <property type="component" value="Unassembled WGS sequence"/>
</dbReference>
<sequence length="173" mass="19174">MAVTAAKSVMAFRVLTMAVDLCRLTTRTMNVNAGHERTSKARIIHQIQLIRGITKKLMSVPVESVQLEQARQDNLSPDIVASLSHSPFLSVRKTLLSHYDYAWLVPTAVADELINGFAPIFPDICYHLTHYKPAAADIPVASDNPAHYADAIRYNARTPLQGSLLPLTRLVWA</sequence>
<dbReference type="EMBL" id="UAUQ01000003">
    <property type="protein sequence ID" value="SPZ69541.1"/>
    <property type="molecule type" value="Genomic_DNA"/>
</dbReference>
<organism evidence="1 2">
    <name type="scientific">Shigella dysenteriae</name>
    <dbReference type="NCBI Taxonomy" id="622"/>
    <lineage>
        <taxon>Bacteria</taxon>
        <taxon>Pseudomonadati</taxon>
        <taxon>Pseudomonadota</taxon>
        <taxon>Gammaproteobacteria</taxon>
        <taxon>Enterobacterales</taxon>
        <taxon>Enterobacteriaceae</taxon>
        <taxon>Shigella</taxon>
    </lineage>
</organism>
<proteinExistence type="predicted"/>
<gene>
    <name evidence="1" type="ORF">NCTC4837_01666</name>
</gene>
<reference evidence="1 2" key="1">
    <citation type="submission" date="2018-06" db="EMBL/GenBank/DDBJ databases">
        <authorList>
            <consortium name="Pathogen Informatics"/>
            <person name="Doyle S."/>
        </authorList>
    </citation>
    <scope>NUCLEOTIDE SEQUENCE [LARGE SCALE GENOMIC DNA]</scope>
    <source>
        <strain evidence="1 2">NCTC4837</strain>
    </source>
</reference>